<evidence type="ECO:0000256" key="2">
    <source>
        <dbReference type="ARBA" id="ARBA00022723"/>
    </source>
</evidence>
<dbReference type="RefSeq" id="XP_001383100.1">
    <property type="nucleotide sequence ID" value="XM_001383063.1"/>
</dbReference>
<keyword evidence="2" id="KW-0479">Metal-binding</keyword>
<evidence type="ECO:0000313" key="6">
    <source>
        <dbReference type="EMBL" id="ABN65071.1"/>
    </source>
</evidence>
<dbReference type="InterPro" id="IPR006913">
    <property type="entry name" value="CENP-V/GFA"/>
</dbReference>
<evidence type="ECO:0000256" key="4">
    <source>
        <dbReference type="ARBA" id="ARBA00023239"/>
    </source>
</evidence>
<dbReference type="EMBL" id="CP000496">
    <property type="protein sequence ID" value="ABN65071.1"/>
    <property type="molecule type" value="Genomic_DNA"/>
</dbReference>
<dbReference type="InterPro" id="IPR011057">
    <property type="entry name" value="Mss4-like_sf"/>
</dbReference>
<reference evidence="6 7" key="1">
    <citation type="journal article" date="2007" name="Nat. Biotechnol.">
        <title>Genome sequence of the lignocellulose-bioconverting and xylose-fermenting yeast Pichia stipitis.</title>
        <authorList>
            <person name="Jeffries T.W."/>
            <person name="Grigoriev I.V."/>
            <person name="Grimwood J."/>
            <person name="Laplaza J.M."/>
            <person name="Aerts A."/>
            <person name="Salamov A."/>
            <person name="Schmutz J."/>
            <person name="Lindquist E."/>
            <person name="Dehal P."/>
            <person name="Shapiro H."/>
            <person name="Jin Y.S."/>
            <person name="Passoth V."/>
            <person name="Richardson P.M."/>
        </authorList>
    </citation>
    <scope>NUCLEOTIDE SEQUENCE [LARGE SCALE GENOMIC DNA]</scope>
    <source>
        <strain evidence="7">ATCC 58785 / CBS 6054 / NBRC 10063 / NRRL Y-11545</strain>
    </source>
</reference>
<protein>
    <recommendedName>
        <fullName evidence="5">CENP-V/GFA domain-containing protein</fullName>
    </recommendedName>
</protein>
<proteinExistence type="inferred from homology"/>
<dbReference type="GO" id="GO:0046872">
    <property type="term" value="F:metal ion binding"/>
    <property type="evidence" value="ECO:0007669"/>
    <property type="project" value="UniProtKB-KW"/>
</dbReference>
<dbReference type="PROSITE" id="PS51891">
    <property type="entry name" value="CENP_V_GFA"/>
    <property type="match status" value="1"/>
</dbReference>
<dbReference type="HOGENOM" id="CLU_055491_3_2_1"/>
<dbReference type="SUPFAM" id="SSF51316">
    <property type="entry name" value="Mss4-like"/>
    <property type="match status" value="1"/>
</dbReference>
<dbReference type="InParanoid" id="A3LPN4"/>
<evidence type="ECO:0000256" key="1">
    <source>
        <dbReference type="ARBA" id="ARBA00005495"/>
    </source>
</evidence>
<name>A3LPN4_PICST</name>
<gene>
    <name evidence="6" type="ORF">PICST_41230</name>
</gene>
<dbReference type="PANTHER" id="PTHR33337">
    <property type="entry name" value="GFA DOMAIN-CONTAINING PROTEIN"/>
    <property type="match status" value="1"/>
</dbReference>
<keyword evidence="4" id="KW-0456">Lyase</keyword>
<dbReference type="GO" id="GO:0016846">
    <property type="term" value="F:carbon-sulfur lyase activity"/>
    <property type="evidence" value="ECO:0007669"/>
    <property type="project" value="InterPro"/>
</dbReference>
<dbReference type="eggNOG" id="ENOG502SAKJ">
    <property type="taxonomic scope" value="Eukaryota"/>
</dbReference>
<organism evidence="6 7">
    <name type="scientific">Scheffersomyces stipitis (strain ATCC 58785 / CBS 6054 / NBRC 10063 / NRRL Y-11545)</name>
    <name type="common">Yeast</name>
    <name type="synonym">Pichia stipitis</name>
    <dbReference type="NCBI Taxonomy" id="322104"/>
    <lineage>
        <taxon>Eukaryota</taxon>
        <taxon>Fungi</taxon>
        <taxon>Dikarya</taxon>
        <taxon>Ascomycota</taxon>
        <taxon>Saccharomycotina</taxon>
        <taxon>Pichiomycetes</taxon>
        <taxon>Debaryomycetaceae</taxon>
        <taxon>Scheffersomyces</taxon>
    </lineage>
</organism>
<dbReference type="Pfam" id="PF04828">
    <property type="entry name" value="GFA"/>
    <property type="match status" value="1"/>
</dbReference>
<dbReference type="PANTHER" id="PTHR33337:SF40">
    <property type="entry name" value="CENP-V_GFA DOMAIN-CONTAINING PROTEIN-RELATED"/>
    <property type="match status" value="1"/>
</dbReference>
<dbReference type="KEGG" id="pic:PICST_41230"/>
<dbReference type="OrthoDB" id="4001640at2759"/>
<feature type="non-terminal residue" evidence="6">
    <location>
        <position position="108"/>
    </location>
</feature>
<sequence length="108" mass="12016">MTEEYRGSCVCGSIEFTVRSKPEATLVCYCTDCRKGAGHLGQVLAKYETSKVEIQDKNSSMKEYTITKTQSGFPKKKLFCGECGCSILTKPMKHNGEVTFLRSTLLDN</sequence>
<accession>A3LPN4</accession>
<dbReference type="AlphaFoldDB" id="A3LPN4"/>
<keyword evidence="3" id="KW-0862">Zinc</keyword>
<dbReference type="Gene3D" id="3.90.1590.10">
    <property type="entry name" value="glutathione-dependent formaldehyde- activating enzyme (gfa)"/>
    <property type="match status" value="1"/>
</dbReference>
<comment type="similarity">
    <text evidence="1">Belongs to the Gfa family.</text>
</comment>
<keyword evidence="7" id="KW-1185">Reference proteome</keyword>
<dbReference type="GeneID" id="4836909"/>
<evidence type="ECO:0000256" key="3">
    <source>
        <dbReference type="ARBA" id="ARBA00022833"/>
    </source>
</evidence>
<feature type="domain" description="CENP-V/GFA" evidence="5">
    <location>
        <begin position="5"/>
        <end position="108"/>
    </location>
</feature>
<dbReference type="Proteomes" id="UP000002258">
    <property type="component" value="Chromosome 2"/>
</dbReference>
<evidence type="ECO:0000313" key="7">
    <source>
        <dbReference type="Proteomes" id="UP000002258"/>
    </source>
</evidence>
<dbReference type="OMA" id="RCGCTLW"/>
<evidence type="ECO:0000259" key="5">
    <source>
        <dbReference type="PROSITE" id="PS51891"/>
    </source>
</evidence>
<dbReference type="STRING" id="322104.A3LPN4"/>